<dbReference type="PROSITE" id="PS51257">
    <property type="entry name" value="PROKAR_LIPOPROTEIN"/>
    <property type="match status" value="1"/>
</dbReference>
<dbReference type="Proteomes" id="UP000307943">
    <property type="component" value="Unassembled WGS sequence"/>
</dbReference>
<dbReference type="GO" id="GO:0030288">
    <property type="term" value="C:outer membrane-bounded periplasmic space"/>
    <property type="evidence" value="ECO:0007669"/>
    <property type="project" value="TreeGrafter"/>
</dbReference>
<proteinExistence type="inferred from homology"/>
<evidence type="ECO:0000256" key="4">
    <source>
        <dbReference type="ARBA" id="ARBA00022729"/>
    </source>
</evidence>
<dbReference type="PROSITE" id="PS50983">
    <property type="entry name" value="FE_B12_PBP"/>
    <property type="match status" value="1"/>
</dbReference>
<evidence type="ECO:0000256" key="2">
    <source>
        <dbReference type="ARBA" id="ARBA00008814"/>
    </source>
</evidence>
<comment type="caution">
    <text evidence="7">The sequence shown here is derived from an EMBL/GenBank/DDBJ whole genome shotgun (WGS) entry which is preliminary data.</text>
</comment>
<dbReference type="RefSeq" id="WP_139602297.1">
    <property type="nucleotide sequence ID" value="NZ_VDCQ01000012.1"/>
</dbReference>
<keyword evidence="8" id="KW-1185">Reference proteome</keyword>
<comment type="subcellular location">
    <subcellularLocation>
        <location evidence="1">Cell envelope</location>
    </subcellularLocation>
</comment>
<name>A0A5C4TBF2_9BACL</name>
<dbReference type="InterPro" id="IPR051313">
    <property type="entry name" value="Bact_iron-sidero_bind"/>
</dbReference>
<evidence type="ECO:0000313" key="7">
    <source>
        <dbReference type="EMBL" id="TNJ66245.1"/>
    </source>
</evidence>
<dbReference type="AlphaFoldDB" id="A0A5C4TBF2"/>
<comment type="similarity">
    <text evidence="2">Belongs to the bacterial solute-binding protein 8 family.</text>
</comment>
<dbReference type="PANTHER" id="PTHR30532">
    <property type="entry name" value="IRON III DICITRATE-BINDING PERIPLASMIC PROTEIN"/>
    <property type="match status" value="1"/>
</dbReference>
<gene>
    <name evidence="7" type="ORF">FE784_11260</name>
</gene>
<reference evidence="7 8" key="1">
    <citation type="submission" date="2019-05" db="EMBL/GenBank/DDBJ databases">
        <title>We sequenced the genome of Paenibacillus hemerocallicola KCTC 33185 for further insight into its adaptation and study the phylogeny of Paenibacillus.</title>
        <authorList>
            <person name="Narsing Rao M.P."/>
        </authorList>
    </citation>
    <scope>NUCLEOTIDE SEQUENCE [LARGE SCALE GENOMIC DNA]</scope>
    <source>
        <strain evidence="7 8">KCTC 33185</strain>
    </source>
</reference>
<keyword evidence="4" id="KW-0732">Signal</keyword>
<protein>
    <submittedName>
        <fullName evidence="7">ABC transporter substrate-binding protein</fullName>
    </submittedName>
</protein>
<evidence type="ECO:0000256" key="1">
    <source>
        <dbReference type="ARBA" id="ARBA00004196"/>
    </source>
</evidence>
<dbReference type="PANTHER" id="PTHR30532:SF24">
    <property type="entry name" value="FERRIC ENTEROBACTIN-BINDING PERIPLASMIC PROTEIN FEPB"/>
    <property type="match status" value="1"/>
</dbReference>
<keyword evidence="3" id="KW-0813">Transport</keyword>
<accession>A0A5C4TBF2</accession>
<dbReference type="Pfam" id="PF01497">
    <property type="entry name" value="Peripla_BP_2"/>
    <property type="match status" value="1"/>
</dbReference>
<sequence>MKTQSLFIAMLAIWIVLLTACGGTAGNSRQSSVPESKEGSAKSSTGSSGEGSSASFPRTVTDATGEVTIQKQPKKVALVHWGLSDVMLTFDLDTVAITLPFTAVQSVLKTDVYKPYVYKHREIAIVGENTGVNMEAVLAYEPDLIIAGSSTNKNQLGQLGQIAQTIVIDEAQTNVFEDWKAVMTQFGRILGQEENAKAFVAAFDQQTQEAKAKLAGVSGTVVFVQVREKNMWLSSPTTLSLYYAGLGLKPPEAPMMKEGGQLSLEGLSQLNPDHLFLGHFNYEDPALPAVTDEWKKSEVWKQLKAVQQGQTYPVNGQLALGFGPIGKAYGVDAIVKALKQP</sequence>
<dbReference type="Gene3D" id="3.40.50.1980">
    <property type="entry name" value="Nitrogenase molybdenum iron protein domain"/>
    <property type="match status" value="2"/>
</dbReference>
<evidence type="ECO:0000256" key="3">
    <source>
        <dbReference type="ARBA" id="ARBA00022448"/>
    </source>
</evidence>
<dbReference type="OrthoDB" id="9793175at2"/>
<evidence type="ECO:0000259" key="6">
    <source>
        <dbReference type="PROSITE" id="PS50983"/>
    </source>
</evidence>
<evidence type="ECO:0000256" key="5">
    <source>
        <dbReference type="SAM" id="MobiDB-lite"/>
    </source>
</evidence>
<feature type="domain" description="Fe/B12 periplasmic-binding" evidence="6">
    <location>
        <begin position="75"/>
        <end position="341"/>
    </location>
</feature>
<dbReference type="EMBL" id="VDCQ01000012">
    <property type="protein sequence ID" value="TNJ66245.1"/>
    <property type="molecule type" value="Genomic_DNA"/>
</dbReference>
<feature type="compositionally biased region" description="Low complexity" evidence="5">
    <location>
        <begin position="41"/>
        <end position="55"/>
    </location>
</feature>
<evidence type="ECO:0000313" key="8">
    <source>
        <dbReference type="Proteomes" id="UP000307943"/>
    </source>
</evidence>
<dbReference type="SUPFAM" id="SSF53807">
    <property type="entry name" value="Helical backbone' metal receptor"/>
    <property type="match status" value="1"/>
</dbReference>
<organism evidence="7 8">
    <name type="scientific">Paenibacillus hemerocallicola</name>
    <dbReference type="NCBI Taxonomy" id="1172614"/>
    <lineage>
        <taxon>Bacteria</taxon>
        <taxon>Bacillati</taxon>
        <taxon>Bacillota</taxon>
        <taxon>Bacilli</taxon>
        <taxon>Bacillales</taxon>
        <taxon>Paenibacillaceae</taxon>
        <taxon>Paenibacillus</taxon>
    </lineage>
</organism>
<dbReference type="GO" id="GO:1901678">
    <property type="term" value="P:iron coordination entity transport"/>
    <property type="evidence" value="ECO:0007669"/>
    <property type="project" value="UniProtKB-ARBA"/>
</dbReference>
<feature type="region of interest" description="Disordered" evidence="5">
    <location>
        <begin position="26"/>
        <end position="58"/>
    </location>
</feature>
<dbReference type="InterPro" id="IPR002491">
    <property type="entry name" value="ABC_transptr_periplasmic_BD"/>
</dbReference>